<feature type="region of interest" description="Disordered" evidence="1">
    <location>
        <begin position="368"/>
        <end position="407"/>
    </location>
</feature>
<keyword evidence="2" id="KW-0472">Membrane</keyword>
<keyword evidence="2" id="KW-1133">Transmembrane helix</keyword>
<feature type="region of interest" description="Disordered" evidence="1">
    <location>
        <begin position="1"/>
        <end position="61"/>
    </location>
</feature>
<dbReference type="EMBL" id="QUNO01000022">
    <property type="protein sequence ID" value="REH31029.1"/>
    <property type="molecule type" value="Genomic_DNA"/>
</dbReference>
<protein>
    <submittedName>
        <fullName evidence="3">Conjugative transposon protein TcpC</fullName>
    </submittedName>
</protein>
<reference evidence="3 4" key="1">
    <citation type="submission" date="2018-08" db="EMBL/GenBank/DDBJ databases">
        <title>Genomic Encyclopedia of Archaeal and Bacterial Type Strains, Phase II (KMG-II): from individual species to whole genera.</title>
        <authorList>
            <person name="Goeker M."/>
        </authorList>
    </citation>
    <scope>NUCLEOTIDE SEQUENCE [LARGE SCALE GENOMIC DNA]</scope>
    <source>
        <strain evidence="3 4">DSM 45791</strain>
    </source>
</reference>
<keyword evidence="2" id="KW-0812">Transmembrane</keyword>
<evidence type="ECO:0000313" key="3">
    <source>
        <dbReference type="EMBL" id="REH31029.1"/>
    </source>
</evidence>
<name>A0A3E0GVW7_9PSEU</name>
<dbReference type="OrthoDB" id="3852226at2"/>
<evidence type="ECO:0000313" key="4">
    <source>
        <dbReference type="Proteomes" id="UP000256269"/>
    </source>
</evidence>
<organism evidence="3 4">
    <name type="scientific">Kutzneria buriramensis</name>
    <dbReference type="NCBI Taxonomy" id="1045776"/>
    <lineage>
        <taxon>Bacteria</taxon>
        <taxon>Bacillati</taxon>
        <taxon>Actinomycetota</taxon>
        <taxon>Actinomycetes</taxon>
        <taxon>Pseudonocardiales</taxon>
        <taxon>Pseudonocardiaceae</taxon>
        <taxon>Kutzneria</taxon>
    </lineage>
</organism>
<gene>
    <name evidence="3" type="ORF">BCF44_12252</name>
</gene>
<evidence type="ECO:0000256" key="1">
    <source>
        <dbReference type="SAM" id="MobiDB-lite"/>
    </source>
</evidence>
<proteinExistence type="predicted"/>
<evidence type="ECO:0000256" key="2">
    <source>
        <dbReference type="SAM" id="Phobius"/>
    </source>
</evidence>
<accession>A0A3E0GVW7</accession>
<feature type="transmembrane region" description="Helical" evidence="2">
    <location>
        <begin position="70"/>
        <end position="91"/>
    </location>
</feature>
<comment type="caution">
    <text evidence="3">The sequence shown here is derived from an EMBL/GenBank/DDBJ whole genome shotgun (WGS) entry which is preliminary data.</text>
</comment>
<dbReference type="RefSeq" id="WP_116180852.1">
    <property type="nucleotide sequence ID" value="NZ_CP144376.1"/>
</dbReference>
<dbReference type="AlphaFoldDB" id="A0A3E0GVW7"/>
<dbReference type="Proteomes" id="UP000256269">
    <property type="component" value="Unassembled WGS sequence"/>
</dbReference>
<keyword evidence="4" id="KW-1185">Reference proteome</keyword>
<sequence length="407" mass="40611">MPLKLGRRPTPPGPAFYAPVRPDPQTQITDAEPQRSGWRRLLFGPGNGGATTGSARRERWGQRQPLRTRALATLLWLLLAVAAGGGLLAILQVMRPATATPTSATKTTAVADPGAGAFGALFLQAWLPAGRGTERTLARFMPAVPDLTAVVPGALVATGTTPVSVQPVPGPGGAATPGYWSVTVAATVAAVKGDGSLTQLGLRYYQIPVASCGVASGPACPAGTSSPGYSAVTAPALVAGPGTYGLAGAAPGQTVTVTSAAGDTIARYLSAYLAGDGELARYCPTCTSLPAPVMTHVDVTAITATGDPNQIQAAQGTSPPADGSQLTVLVTARGVDTAGVVQTLSYPLLMVVRAGQWTVTGVTAAPPMAPAATSTPGTSTAPATSSPSAPTTSSTSTTPPSPSATTR</sequence>